<evidence type="ECO:0000313" key="1">
    <source>
        <dbReference type="EMBL" id="OIR18587.1"/>
    </source>
</evidence>
<dbReference type="EMBL" id="MLJW01000002">
    <property type="protein sequence ID" value="OIR18587.1"/>
    <property type="molecule type" value="Genomic_DNA"/>
</dbReference>
<gene>
    <name evidence="1" type="ORF">GALL_09240</name>
</gene>
<name>A0A1J5TEP2_9ZZZZ</name>
<accession>A0A1J5TEP2</accession>
<protein>
    <submittedName>
        <fullName evidence="1">Uncharacterized protein</fullName>
    </submittedName>
</protein>
<comment type="caution">
    <text evidence="1">The sequence shown here is derived from an EMBL/GenBank/DDBJ whole genome shotgun (WGS) entry which is preliminary data.</text>
</comment>
<reference evidence="1" key="1">
    <citation type="submission" date="2016-10" db="EMBL/GenBank/DDBJ databases">
        <title>Sequence of Gallionella enrichment culture.</title>
        <authorList>
            <person name="Poehlein A."/>
            <person name="Muehling M."/>
            <person name="Daniel R."/>
        </authorList>
    </citation>
    <scope>NUCLEOTIDE SEQUENCE</scope>
</reference>
<dbReference type="AlphaFoldDB" id="A0A1J5TEP2"/>
<sequence length="400" mass="43388">MPVTSYQRAIEGSTATIPTEIRQHVSTNNSTDWNSYFEQNLYTISGTAVYGVDYRIICWQSPYDNGTTYVTNPIQMQDGTLGFKHTTFYRTGSYKNTIYIETIHNPNIVYSQNKTLTIHFNATNSFETSGSVTVEIKEIDRQSDPNSRINGISTRGFVGTGNDVMVSGFITSGTTNKTLLMRGEGPSLSALGVANTITDPYLELYNSSSQLVESNNDWQSGPNANEITQLGQAPGNPREAAILDTFSPGVRTLMLKNNGTGSVGLLEVWDISNDPGSKLTAISTRARVGVYDKTLTVGFSIISGAKRVIITGKGPELANYGIADTAGGLLALTLYDSTGHVVEYNESWKSAWNTDVIAANPQHPTMDNEPAIVETLPAGEYTAVLTATTEGVGMIEVYEY</sequence>
<proteinExistence type="predicted"/>
<organism evidence="1">
    <name type="scientific">mine drainage metagenome</name>
    <dbReference type="NCBI Taxonomy" id="410659"/>
    <lineage>
        <taxon>unclassified sequences</taxon>
        <taxon>metagenomes</taxon>
        <taxon>ecological metagenomes</taxon>
    </lineage>
</organism>